<keyword evidence="2" id="KW-1185">Reference proteome</keyword>
<dbReference type="Proteomes" id="UP001054252">
    <property type="component" value="Unassembled WGS sequence"/>
</dbReference>
<comment type="caution">
    <text evidence="1">The sequence shown here is derived from an EMBL/GenBank/DDBJ whole genome shotgun (WGS) entry which is preliminary data.</text>
</comment>
<name>A0AAV5M4P5_9ROSI</name>
<evidence type="ECO:0008006" key="3">
    <source>
        <dbReference type="Google" id="ProtNLM"/>
    </source>
</evidence>
<sequence length="64" mass="7689">MEDKWEWQLEKDVIYSTKSTYQYPTHSKPQREEGIFKTWWNALVAKKVCALMWEFLLSKGSVDC</sequence>
<evidence type="ECO:0000313" key="1">
    <source>
        <dbReference type="EMBL" id="GKV44735.1"/>
    </source>
</evidence>
<organism evidence="1 2">
    <name type="scientific">Rubroshorea leprosula</name>
    <dbReference type="NCBI Taxonomy" id="152421"/>
    <lineage>
        <taxon>Eukaryota</taxon>
        <taxon>Viridiplantae</taxon>
        <taxon>Streptophyta</taxon>
        <taxon>Embryophyta</taxon>
        <taxon>Tracheophyta</taxon>
        <taxon>Spermatophyta</taxon>
        <taxon>Magnoliopsida</taxon>
        <taxon>eudicotyledons</taxon>
        <taxon>Gunneridae</taxon>
        <taxon>Pentapetalae</taxon>
        <taxon>rosids</taxon>
        <taxon>malvids</taxon>
        <taxon>Malvales</taxon>
        <taxon>Dipterocarpaceae</taxon>
        <taxon>Rubroshorea</taxon>
    </lineage>
</organism>
<proteinExistence type="predicted"/>
<protein>
    <recommendedName>
        <fullName evidence="3">Reverse transcriptase zinc-binding domain-containing protein</fullName>
    </recommendedName>
</protein>
<reference evidence="1 2" key="1">
    <citation type="journal article" date="2021" name="Commun. Biol.">
        <title>The genome of Shorea leprosula (Dipterocarpaceae) highlights the ecological relevance of drought in aseasonal tropical rainforests.</title>
        <authorList>
            <person name="Ng K.K.S."/>
            <person name="Kobayashi M.J."/>
            <person name="Fawcett J.A."/>
            <person name="Hatakeyama M."/>
            <person name="Paape T."/>
            <person name="Ng C.H."/>
            <person name="Ang C.C."/>
            <person name="Tnah L.H."/>
            <person name="Lee C.T."/>
            <person name="Nishiyama T."/>
            <person name="Sese J."/>
            <person name="O'Brien M.J."/>
            <person name="Copetti D."/>
            <person name="Mohd Noor M.I."/>
            <person name="Ong R.C."/>
            <person name="Putra M."/>
            <person name="Sireger I.Z."/>
            <person name="Indrioko S."/>
            <person name="Kosugi Y."/>
            <person name="Izuno A."/>
            <person name="Isagi Y."/>
            <person name="Lee S.L."/>
            <person name="Shimizu K.K."/>
        </authorList>
    </citation>
    <scope>NUCLEOTIDE SEQUENCE [LARGE SCALE GENOMIC DNA]</scope>
    <source>
        <strain evidence="1">214</strain>
    </source>
</reference>
<accession>A0AAV5M4P5</accession>
<dbReference type="EMBL" id="BPVZ01000185">
    <property type="protein sequence ID" value="GKV44735.1"/>
    <property type="molecule type" value="Genomic_DNA"/>
</dbReference>
<gene>
    <name evidence="1" type="ORF">SLEP1_g51894</name>
</gene>
<dbReference type="AlphaFoldDB" id="A0AAV5M4P5"/>
<evidence type="ECO:0000313" key="2">
    <source>
        <dbReference type="Proteomes" id="UP001054252"/>
    </source>
</evidence>